<dbReference type="InterPro" id="IPR004827">
    <property type="entry name" value="bZIP"/>
</dbReference>
<gene>
    <name evidence="9" type="ORF">FRACYDRAFT_246646</name>
</gene>
<proteinExistence type="inferred from homology"/>
<keyword evidence="4" id="KW-0238">DNA-binding</keyword>
<dbReference type="InterPro" id="IPR044280">
    <property type="entry name" value="Hac1/HY5"/>
</dbReference>
<evidence type="ECO:0000313" key="10">
    <source>
        <dbReference type="Proteomes" id="UP000095751"/>
    </source>
</evidence>
<accession>A0A1E7EXL2</accession>
<name>A0A1E7EXL2_9STRA</name>
<keyword evidence="3" id="KW-0805">Transcription regulation</keyword>
<dbReference type="GO" id="GO:0045944">
    <property type="term" value="P:positive regulation of transcription by RNA polymerase II"/>
    <property type="evidence" value="ECO:0007669"/>
    <property type="project" value="InterPro"/>
</dbReference>
<evidence type="ECO:0000313" key="9">
    <source>
        <dbReference type="EMBL" id="OEU10778.1"/>
    </source>
</evidence>
<feature type="compositionally biased region" description="Low complexity" evidence="7">
    <location>
        <begin position="153"/>
        <end position="172"/>
    </location>
</feature>
<dbReference type="SMART" id="SM00338">
    <property type="entry name" value="BRLZ"/>
    <property type="match status" value="1"/>
</dbReference>
<evidence type="ECO:0000256" key="3">
    <source>
        <dbReference type="ARBA" id="ARBA00023015"/>
    </source>
</evidence>
<feature type="compositionally biased region" description="Low complexity" evidence="7">
    <location>
        <begin position="1"/>
        <end position="13"/>
    </location>
</feature>
<keyword evidence="10" id="KW-1185">Reference proteome</keyword>
<feature type="compositionally biased region" description="Basic and acidic residues" evidence="7">
    <location>
        <begin position="16"/>
        <end position="33"/>
    </location>
</feature>
<evidence type="ECO:0000256" key="4">
    <source>
        <dbReference type="ARBA" id="ARBA00023125"/>
    </source>
</evidence>
<dbReference type="InterPro" id="IPR046347">
    <property type="entry name" value="bZIP_sf"/>
</dbReference>
<dbReference type="OrthoDB" id="674948at2759"/>
<sequence>MTPTTARTPPASTIVTKEENITETTKEEEKQKEISQSQENCDDASAAEIVLVVDNIVDATVEAVITNNTNNISSVANFLPTNTTELNSSGTSQQETTATTQPQKIIQVQVLSQPTTAAATTVAQPSQAQIMASTADRMVAPLTSSLPIETSISSNTNTNSNVTVNNGYSGSGSDDDDDNNNTNSNNPNKRKERLEQNRISARESRKRKKSMIEELQHTVITLTSENKELNGRNHSLRSDLIDIGQKYPSNGSIQGIMNGVPNPSPQHHQQQQSNIMVMAHAQMMGSPNMTQSFGLHLSKQQQMQQLRHHPGMVTTATPHHQMPIPIVAAVPAPPHQTVPVVPFQYVPQPTPAGIVPLHQQQLQQNIVIAPTVAAVPTPGPVPVPAAPMMIPVVAQAPTTTTMGQQHTIIAPQPSTLPNQLVGVPSTATTTHPKAQTPPPPSQSNAPSEVVQVAPVASTQTQTHAINTTATIMMGTVPDPMAVAAAASETVPVVGDVSAANSSGSDLQPGGIEGAKPQQESGKNVDAYA</sequence>
<feature type="domain" description="BZIP" evidence="8">
    <location>
        <begin position="187"/>
        <end position="240"/>
    </location>
</feature>
<evidence type="ECO:0000256" key="7">
    <source>
        <dbReference type="SAM" id="MobiDB-lite"/>
    </source>
</evidence>
<comment type="subcellular location">
    <subcellularLocation>
        <location evidence="1">Nucleus</location>
    </subcellularLocation>
</comment>
<keyword evidence="6" id="KW-0539">Nucleus</keyword>
<dbReference type="KEGG" id="fcy:FRACYDRAFT_246646"/>
<dbReference type="PANTHER" id="PTHR46714">
    <property type="entry name" value="TRANSCRIPTIONAL ACTIVATOR HAC1"/>
    <property type="match status" value="1"/>
</dbReference>
<feature type="region of interest" description="Disordered" evidence="7">
    <location>
        <begin position="150"/>
        <end position="211"/>
    </location>
</feature>
<dbReference type="CDD" id="cd14686">
    <property type="entry name" value="bZIP"/>
    <property type="match status" value="1"/>
</dbReference>
<dbReference type="AlphaFoldDB" id="A0A1E7EXL2"/>
<feature type="region of interest" description="Disordered" evidence="7">
    <location>
        <begin position="496"/>
        <end position="528"/>
    </location>
</feature>
<dbReference type="PROSITE" id="PS00036">
    <property type="entry name" value="BZIP_BASIC"/>
    <property type="match status" value="1"/>
</dbReference>
<dbReference type="InParanoid" id="A0A1E7EXL2"/>
<dbReference type="PROSITE" id="PS50217">
    <property type="entry name" value="BZIP"/>
    <property type="match status" value="1"/>
</dbReference>
<organism evidence="9 10">
    <name type="scientific">Fragilariopsis cylindrus CCMP1102</name>
    <dbReference type="NCBI Taxonomy" id="635003"/>
    <lineage>
        <taxon>Eukaryota</taxon>
        <taxon>Sar</taxon>
        <taxon>Stramenopiles</taxon>
        <taxon>Ochrophyta</taxon>
        <taxon>Bacillariophyta</taxon>
        <taxon>Bacillariophyceae</taxon>
        <taxon>Bacillariophycidae</taxon>
        <taxon>Bacillariales</taxon>
        <taxon>Bacillariaceae</taxon>
        <taxon>Fragilariopsis</taxon>
    </lineage>
</organism>
<dbReference type="GO" id="GO:0003677">
    <property type="term" value="F:DNA binding"/>
    <property type="evidence" value="ECO:0007669"/>
    <property type="project" value="UniProtKB-KW"/>
</dbReference>
<evidence type="ECO:0000256" key="5">
    <source>
        <dbReference type="ARBA" id="ARBA00023163"/>
    </source>
</evidence>
<dbReference type="GO" id="GO:0000981">
    <property type="term" value="F:DNA-binding transcription factor activity, RNA polymerase II-specific"/>
    <property type="evidence" value="ECO:0007669"/>
    <property type="project" value="InterPro"/>
</dbReference>
<dbReference type="Gene3D" id="1.20.5.170">
    <property type="match status" value="1"/>
</dbReference>
<feature type="region of interest" description="Disordered" evidence="7">
    <location>
        <begin position="413"/>
        <end position="448"/>
    </location>
</feature>
<evidence type="ECO:0000256" key="2">
    <source>
        <dbReference type="ARBA" id="ARBA00007163"/>
    </source>
</evidence>
<dbReference type="PANTHER" id="PTHR46714:SF6">
    <property type="entry name" value="TRANSCRIPTIONAL ACTIVATOR HAC1"/>
    <property type="match status" value="1"/>
</dbReference>
<dbReference type="Proteomes" id="UP000095751">
    <property type="component" value="Unassembled WGS sequence"/>
</dbReference>
<evidence type="ECO:0000259" key="8">
    <source>
        <dbReference type="PROSITE" id="PS50217"/>
    </source>
</evidence>
<feature type="compositionally biased region" description="Basic and acidic residues" evidence="7">
    <location>
        <begin position="192"/>
        <end position="203"/>
    </location>
</feature>
<dbReference type="SUPFAM" id="SSF57959">
    <property type="entry name" value="Leucine zipper domain"/>
    <property type="match status" value="1"/>
</dbReference>
<feature type="region of interest" description="Disordered" evidence="7">
    <location>
        <begin position="1"/>
        <end position="41"/>
    </location>
</feature>
<dbReference type="GO" id="GO:0005634">
    <property type="term" value="C:nucleus"/>
    <property type="evidence" value="ECO:0007669"/>
    <property type="project" value="UniProtKB-SubCell"/>
</dbReference>
<keyword evidence="5" id="KW-0804">Transcription</keyword>
<dbReference type="Pfam" id="PF00170">
    <property type="entry name" value="bZIP_1"/>
    <property type="match status" value="1"/>
</dbReference>
<protein>
    <recommendedName>
        <fullName evidence="8">BZIP domain-containing protein</fullName>
    </recommendedName>
</protein>
<evidence type="ECO:0000256" key="6">
    <source>
        <dbReference type="ARBA" id="ARBA00023242"/>
    </source>
</evidence>
<evidence type="ECO:0000256" key="1">
    <source>
        <dbReference type="ARBA" id="ARBA00004123"/>
    </source>
</evidence>
<dbReference type="EMBL" id="KV784370">
    <property type="protein sequence ID" value="OEU10778.1"/>
    <property type="molecule type" value="Genomic_DNA"/>
</dbReference>
<comment type="similarity">
    <text evidence="2">Belongs to the bZIP family.</text>
</comment>
<reference evidence="9 10" key="1">
    <citation type="submission" date="2016-09" db="EMBL/GenBank/DDBJ databases">
        <title>Extensive genetic diversity and differential bi-allelic expression allows diatom success in the polar Southern Ocean.</title>
        <authorList>
            <consortium name="DOE Joint Genome Institute"/>
            <person name="Mock T."/>
            <person name="Otillar R.P."/>
            <person name="Strauss J."/>
            <person name="Dupont C."/>
            <person name="Frickenhaus S."/>
            <person name="Maumus F."/>
            <person name="Mcmullan M."/>
            <person name="Sanges R."/>
            <person name="Schmutz J."/>
            <person name="Toseland A."/>
            <person name="Valas R."/>
            <person name="Veluchamy A."/>
            <person name="Ward B.J."/>
            <person name="Allen A."/>
            <person name="Barry K."/>
            <person name="Falciatore A."/>
            <person name="Ferrante M."/>
            <person name="Fortunato A.E."/>
            <person name="Gloeckner G."/>
            <person name="Gruber A."/>
            <person name="Hipkin R."/>
            <person name="Janech M."/>
            <person name="Kroth P."/>
            <person name="Leese F."/>
            <person name="Lindquist E."/>
            <person name="Lyon B.R."/>
            <person name="Martin J."/>
            <person name="Mayer C."/>
            <person name="Parker M."/>
            <person name="Quesneville H."/>
            <person name="Raymond J."/>
            <person name="Uhlig C."/>
            <person name="Valentin K.U."/>
            <person name="Worden A.Z."/>
            <person name="Armbrust E.V."/>
            <person name="Bowler C."/>
            <person name="Green B."/>
            <person name="Moulton V."/>
            <person name="Van Oosterhout C."/>
            <person name="Grigoriev I."/>
        </authorList>
    </citation>
    <scope>NUCLEOTIDE SEQUENCE [LARGE SCALE GENOMIC DNA]</scope>
    <source>
        <strain evidence="9 10">CCMP1102</strain>
    </source>
</reference>